<feature type="transmembrane region" description="Helical" evidence="28">
    <location>
        <begin position="58"/>
        <end position="74"/>
    </location>
</feature>
<feature type="transmembrane region" description="Helical" evidence="28">
    <location>
        <begin position="312"/>
        <end position="336"/>
    </location>
</feature>
<dbReference type="Proteomes" id="UP000317544">
    <property type="component" value="Chromosome"/>
</dbReference>
<keyword evidence="10 27" id="KW-0679">Respiratory chain</keyword>
<dbReference type="GO" id="GO:0009060">
    <property type="term" value="P:aerobic respiration"/>
    <property type="evidence" value="ECO:0007669"/>
    <property type="project" value="InterPro"/>
</dbReference>
<keyword evidence="16" id="KW-0408">Iron</keyword>
<reference evidence="30 31" key="1">
    <citation type="journal article" date="2019" name="Proc. Natl. Acad. Sci. U.S.A.">
        <title>Exaggeration and cooption of innate immunity for social defense.</title>
        <authorList>
            <person name="Kutsukake M."/>
            <person name="Moriyama M."/>
            <person name="Shigenobu S."/>
            <person name="Meng X.-Y."/>
            <person name="Nikoh N."/>
            <person name="Noda C."/>
            <person name="Kobayashi S."/>
            <person name="Fukatsu T."/>
        </authorList>
    </citation>
    <scope>NUCLEOTIDE SEQUENCE [LARGE SCALE GENOMIC DNA]</scope>
    <source>
        <strain evidence="30 31">Nmo</strain>
    </source>
</reference>
<proteinExistence type="inferred from homology"/>
<feature type="transmembrane region" description="Helical" evidence="28">
    <location>
        <begin position="277"/>
        <end position="300"/>
    </location>
</feature>
<dbReference type="GO" id="GO:0046872">
    <property type="term" value="F:metal ion binding"/>
    <property type="evidence" value="ECO:0007669"/>
    <property type="project" value="UniProtKB-KW"/>
</dbReference>
<feature type="transmembrane region" description="Helical" evidence="28">
    <location>
        <begin position="591"/>
        <end position="607"/>
    </location>
</feature>
<dbReference type="PROSITE" id="PS00077">
    <property type="entry name" value="COX1_CUB"/>
    <property type="match status" value="1"/>
</dbReference>
<evidence type="ECO:0000256" key="23">
    <source>
        <dbReference type="ARBA" id="ARBA00034455"/>
    </source>
</evidence>
<dbReference type="GO" id="GO:0015990">
    <property type="term" value="P:electron transport coupled proton transport"/>
    <property type="evidence" value="ECO:0007669"/>
    <property type="project" value="TreeGrafter"/>
</dbReference>
<protein>
    <recommendedName>
        <fullName evidence="6">Cytochrome bo(3) ubiquinol oxidase subunit 1</fullName>
        <ecNumber evidence="5">7.1.1.3</ecNumber>
    </recommendedName>
    <alternativeName>
        <fullName evidence="21">Cytochrome o ubiquinol oxidase subunit 1</fullName>
    </alternativeName>
    <alternativeName>
        <fullName evidence="19">Oxidase bo(3) subunit 1</fullName>
    </alternativeName>
    <alternativeName>
        <fullName evidence="22">Ubiquinol oxidase polypeptide I</fullName>
    </alternativeName>
    <alternativeName>
        <fullName evidence="20">Ubiquinol oxidase subunit 1</fullName>
    </alternativeName>
</protein>
<evidence type="ECO:0000256" key="28">
    <source>
        <dbReference type="SAM" id="Phobius"/>
    </source>
</evidence>
<feature type="transmembrane region" description="Helical" evidence="28">
    <location>
        <begin position="348"/>
        <end position="370"/>
    </location>
</feature>
<evidence type="ECO:0000256" key="16">
    <source>
        <dbReference type="ARBA" id="ARBA00023004"/>
    </source>
</evidence>
<evidence type="ECO:0000259" key="29">
    <source>
        <dbReference type="PROSITE" id="PS50855"/>
    </source>
</evidence>
<keyword evidence="11 27" id="KW-0812">Transmembrane</keyword>
<dbReference type="InterPro" id="IPR023615">
    <property type="entry name" value="Cyt_c_Oxase_su1_BS"/>
</dbReference>
<keyword evidence="18 28" id="KW-0472">Membrane</keyword>
<feature type="transmembrane region" description="Helical" evidence="28">
    <location>
        <begin position="191"/>
        <end position="215"/>
    </location>
</feature>
<name>A0A455TAK9_9GAMM</name>
<dbReference type="InterPro" id="IPR014207">
    <property type="entry name" value="Cyt_c_ubiqinol_oxidase_su1"/>
</dbReference>
<evidence type="ECO:0000256" key="5">
    <source>
        <dbReference type="ARBA" id="ARBA00012941"/>
    </source>
</evidence>
<feature type="transmembrane region" description="Helical" evidence="28">
    <location>
        <begin position="425"/>
        <end position="442"/>
    </location>
</feature>
<feature type="transmembrane region" description="Helical" evidence="28">
    <location>
        <begin position="141"/>
        <end position="162"/>
    </location>
</feature>
<accession>A0A455TAK9</accession>
<comment type="cofactor">
    <cofactor evidence="23">
        <name>Fe(II)-heme o</name>
        <dbReference type="ChEBI" id="CHEBI:60530"/>
    </cofactor>
</comment>
<keyword evidence="31" id="KW-1185">Reference proteome</keyword>
<evidence type="ECO:0000256" key="17">
    <source>
        <dbReference type="ARBA" id="ARBA00023008"/>
    </source>
</evidence>
<evidence type="ECO:0000256" key="20">
    <source>
        <dbReference type="ARBA" id="ARBA00031883"/>
    </source>
</evidence>
<evidence type="ECO:0000256" key="24">
    <source>
        <dbReference type="ARBA" id="ARBA00034513"/>
    </source>
</evidence>
<evidence type="ECO:0000256" key="9">
    <source>
        <dbReference type="ARBA" id="ARBA00022617"/>
    </source>
</evidence>
<evidence type="ECO:0000313" key="30">
    <source>
        <dbReference type="EMBL" id="BBI01359.1"/>
    </source>
</evidence>
<keyword evidence="15 28" id="KW-1133">Transmembrane helix</keyword>
<sequence length="656" mass="75881">MFGKLTMAAIPYHEPIIMFTYTMIIIIGLFLIGLITYFKKWKYFWNNWITSVDHKKIAIMYMVLGFIMLIRGFIDALMMRTQQFIASSNFNNVNFLPAHHYNQIFTVHGVIMIFFVAMPLIIALMNFVIPLQIGSRDVAFPFLNNLSFWLTVSGALLINISLGVGEFAETGWLAYPPLSEIKYSPGVGVDYWIWSLQISGIGTILTGINFLVTILKMRSVGMEMFKMTIFTWTVFCSNILILASFPVLTATLSLLALDRYLGFHFFTNELGGNVMMYVNLIWIWGHPEVYILILPAFGVFSEIVSTFSKKSLFGYFSLVWATIVITVLSFIVWLHHFFTMGASANVNAFFGITTMIIAIPTGVKIFNWLFTMYQGRIRIHPSMLWTIGFLITFTIGGMTGVILSLPAADFILHNSLFLVAHFHNVIIGGVIFGCFAAINYWFPKMFGFYLNEKWGFRTFWCWLFGFFISFMPLYFLGLMGMTRRISQKIDTEFHSMLFISFLGALLIALGMVCQIIQIYVSFKNKKKYLDVTGDSWDGRTLEWSTQSPPQFYNFAILPQVKKIDDFWYRKKSMKHYSYNNGNYKGFYMPKNTAIGFFISLLSTLLGFSNVWHIWWLSIISSILIVFFWIKQMFNKDTSYFVSKEKIQNIENKRLKY</sequence>
<dbReference type="GO" id="GO:0016682">
    <property type="term" value="F:oxidoreductase activity, acting on diphenols and related substances as donors, oxygen as acceptor"/>
    <property type="evidence" value="ECO:0007669"/>
    <property type="project" value="InterPro"/>
</dbReference>
<dbReference type="InterPro" id="IPR000883">
    <property type="entry name" value="Cyt_C_Oxase_1"/>
</dbReference>
<dbReference type="EMBL" id="AP019379">
    <property type="protein sequence ID" value="BBI01359.1"/>
    <property type="molecule type" value="Genomic_DNA"/>
</dbReference>
<dbReference type="Gene3D" id="1.20.210.10">
    <property type="entry name" value="Cytochrome c oxidase-like, subunit I domain"/>
    <property type="match status" value="1"/>
</dbReference>
<dbReference type="GO" id="GO:0005886">
    <property type="term" value="C:plasma membrane"/>
    <property type="evidence" value="ECO:0007669"/>
    <property type="project" value="UniProtKB-SubCell"/>
</dbReference>
<evidence type="ECO:0000256" key="27">
    <source>
        <dbReference type="RuleBase" id="RU000370"/>
    </source>
</evidence>
<evidence type="ECO:0000256" key="10">
    <source>
        <dbReference type="ARBA" id="ARBA00022660"/>
    </source>
</evidence>
<dbReference type="InterPro" id="IPR023616">
    <property type="entry name" value="Cyt_c_oxase-like_su1_dom"/>
</dbReference>
<dbReference type="RefSeq" id="WP_158345092.1">
    <property type="nucleotide sequence ID" value="NZ_AP019379.1"/>
</dbReference>
<evidence type="ECO:0000256" key="22">
    <source>
        <dbReference type="ARBA" id="ARBA00032435"/>
    </source>
</evidence>
<dbReference type="GO" id="GO:0004129">
    <property type="term" value="F:cytochrome-c oxidase activity"/>
    <property type="evidence" value="ECO:0007669"/>
    <property type="project" value="InterPro"/>
</dbReference>
<evidence type="ECO:0000313" key="31">
    <source>
        <dbReference type="Proteomes" id="UP000317544"/>
    </source>
</evidence>
<evidence type="ECO:0000256" key="8">
    <source>
        <dbReference type="ARBA" id="ARBA00022475"/>
    </source>
</evidence>
<keyword evidence="14 27" id="KW-0249">Electron transport</keyword>
<evidence type="ECO:0000256" key="7">
    <source>
        <dbReference type="ARBA" id="ARBA00022448"/>
    </source>
</evidence>
<comment type="subunit">
    <text evidence="24">The cytochrome bo(3) ubiquinol oxidase complex is a heterooctamer of two A chains, two B chains, two C chains and two D chains.</text>
</comment>
<keyword evidence="12" id="KW-0479">Metal-binding</keyword>
<keyword evidence="8" id="KW-1003">Cell membrane</keyword>
<dbReference type="PROSITE" id="PS50855">
    <property type="entry name" value="COX1"/>
    <property type="match status" value="1"/>
</dbReference>
<dbReference type="InterPro" id="IPR036927">
    <property type="entry name" value="Cyt_c_oxase-like_su1_sf"/>
</dbReference>
<comment type="cofactor">
    <cofactor evidence="2">
        <name>Cu(2+)</name>
        <dbReference type="ChEBI" id="CHEBI:29036"/>
    </cofactor>
</comment>
<dbReference type="GO" id="GO:0022904">
    <property type="term" value="P:respiratory electron transport chain"/>
    <property type="evidence" value="ECO:0007669"/>
    <property type="project" value="TreeGrafter"/>
</dbReference>
<dbReference type="PRINTS" id="PR01165">
    <property type="entry name" value="CYCOXIDASEI"/>
</dbReference>
<evidence type="ECO:0000256" key="25">
    <source>
        <dbReference type="ARBA" id="ARBA00048190"/>
    </source>
</evidence>
<evidence type="ECO:0000256" key="4">
    <source>
        <dbReference type="ARBA" id="ARBA00009578"/>
    </source>
</evidence>
<keyword evidence="17" id="KW-0186">Copper</keyword>
<keyword evidence="9 27" id="KW-0349">Heme</keyword>
<feature type="transmembrane region" description="Helical" evidence="28">
    <location>
        <begin position="382"/>
        <end position="405"/>
    </location>
</feature>
<comment type="function">
    <text evidence="26">Cytochrome bo(3) ubiquinol oxidase is the terminal enzyme in the aerobic respiratory chain. Catalyzes the four-electron reduction of O2 to water, using a ubiquinol as a membrane soluble electron donor for molecular oxygen reduction. Has proton pump activity across the membrane in addition to electron transfer, pumping 2 protons/electron and generating a proton motive force. All the redox centers of this enzyme complex are located within the largest subunit, subunit I. Protons are probably pumped via D- and K- channels found in this subunit.</text>
</comment>
<evidence type="ECO:0000256" key="6">
    <source>
        <dbReference type="ARBA" id="ARBA00014691"/>
    </source>
</evidence>
<dbReference type="OrthoDB" id="9803294at2"/>
<keyword evidence="13" id="KW-1278">Translocase</keyword>
<dbReference type="FunFam" id="1.20.210.10:FF:000002">
    <property type="entry name" value="Cytochrome o ubiquinol oxidase, subunit I"/>
    <property type="match status" value="1"/>
</dbReference>
<dbReference type="GO" id="GO:0020037">
    <property type="term" value="F:heme binding"/>
    <property type="evidence" value="ECO:0007669"/>
    <property type="project" value="InterPro"/>
</dbReference>
<keyword evidence="7 27" id="KW-0813">Transport</keyword>
<dbReference type="SUPFAM" id="SSF81442">
    <property type="entry name" value="Cytochrome c oxidase subunit I-like"/>
    <property type="match status" value="1"/>
</dbReference>
<evidence type="ECO:0000256" key="11">
    <source>
        <dbReference type="ARBA" id="ARBA00022692"/>
    </source>
</evidence>
<comment type="cofactor">
    <cofactor evidence="1">
        <name>heme b</name>
        <dbReference type="ChEBI" id="CHEBI:60344"/>
    </cofactor>
</comment>
<evidence type="ECO:0000256" key="21">
    <source>
        <dbReference type="ARBA" id="ARBA00032190"/>
    </source>
</evidence>
<evidence type="ECO:0000256" key="13">
    <source>
        <dbReference type="ARBA" id="ARBA00022967"/>
    </source>
</evidence>
<evidence type="ECO:0000256" key="2">
    <source>
        <dbReference type="ARBA" id="ARBA00001973"/>
    </source>
</evidence>
<comment type="similarity">
    <text evidence="4 27">Belongs to the heme-copper respiratory oxidase family.</text>
</comment>
<dbReference type="NCBIfam" id="TIGR02843">
    <property type="entry name" value="CyoB"/>
    <property type="match status" value="1"/>
</dbReference>
<evidence type="ECO:0000256" key="19">
    <source>
        <dbReference type="ARBA" id="ARBA00030075"/>
    </source>
</evidence>
<feature type="transmembrane region" description="Helical" evidence="28">
    <location>
        <begin position="16"/>
        <end position="38"/>
    </location>
</feature>
<evidence type="ECO:0000256" key="1">
    <source>
        <dbReference type="ARBA" id="ARBA00001970"/>
    </source>
</evidence>
<comment type="catalytic activity">
    <reaction evidence="25">
        <text>2 a ubiquinol + O2 + n H(+)(in) = 2 a ubiquinone + 2 H2O + n H(+)(out)</text>
        <dbReference type="Rhea" id="RHEA:30251"/>
        <dbReference type="Rhea" id="RHEA-COMP:9565"/>
        <dbReference type="Rhea" id="RHEA-COMP:9566"/>
        <dbReference type="ChEBI" id="CHEBI:15377"/>
        <dbReference type="ChEBI" id="CHEBI:15378"/>
        <dbReference type="ChEBI" id="CHEBI:15379"/>
        <dbReference type="ChEBI" id="CHEBI:16389"/>
        <dbReference type="ChEBI" id="CHEBI:17976"/>
        <dbReference type="EC" id="7.1.1.3"/>
    </reaction>
</comment>
<dbReference type="EC" id="7.1.1.3" evidence="5"/>
<evidence type="ECO:0000256" key="3">
    <source>
        <dbReference type="ARBA" id="ARBA00004651"/>
    </source>
</evidence>
<evidence type="ECO:0000256" key="18">
    <source>
        <dbReference type="ARBA" id="ARBA00023136"/>
    </source>
</evidence>
<dbReference type="PANTHER" id="PTHR10422">
    <property type="entry name" value="CYTOCHROME C OXIDASE SUBUNIT 1"/>
    <property type="match status" value="1"/>
</dbReference>
<feature type="transmembrane region" description="Helical" evidence="28">
    <location>
        <begin position="613"/>
        <end position="629"/>
    </location>
</feature>
<dbReference type="PANTHER" id="PTHR10422:SF35">
    <property type="entry name" value="CYTOCHROME BO(3) UBIQUINOL OXIDASE SUBUNIT 1"/>
    <property type="match status" value="1"/>
</dbReference>
<comment type="subcellular location">
    <subcellularLocation>
        <location evidence="3">Cell membrane</location>
        <topology evidence="3">Multi-pass membrane protein</topology>
    </subcellularLocation>
</comment>
<evidence type="ECO:0000256" key="12">
    <source>
        <dbReference type="ARBA" id="ARBA00022723"/>
    </source>
</evidence>
<evidence type="ECO:0000256" key="14">
    <source>
        <dbReference type="ARBA" id="ARBA00022982"/>
    </source>
</evidence>
<feature type="transmembrane region" description="Helical" evidence="28">
    <location>
        <begin position="104"/>
        <end position="129"/>
    </location>
</feature>
<dbReference type="Pfam" id="PF00115">
    <property type="entry name" value="COX1"/>
    <property type="match status" value="1"/>
</dbReference>
<gene>
    <name evidence="30" type="primary">cyoB</name>
    <name evidence="30" type="ORF">BUCNMO_357</name>
</gene>
<feature type="transmembrane region" description="Helical" evidence="28">
    <location>
        <begin position="496"/>
        <end position="520"/>
    </location>
</feature>
<feature type="transmembrane region" description="Helical" evidence="28">
    <location>
        <begin position="454"/>
        <end position="476"/>
    </location>
</feature>
<evidence type="ECO:0000256" key="26">
    <source>
        <dbReference type="ARBA" id="ARBA00060108"/>
    </source>
</evidence>
<feature type="transmembrane region" description="Helical" evidence="28">
    <location>
        <begin position="227"/>
        <end position="257"/>
    </location>
</feature>
<feature type="domain" description="Cytochrome oxidase subunit I profile" evidence="29">
    <location>
        <begin position="39"/>
        <end position="561"/>
    </location>
</feature>
<dbReference type="GO" id="GO:0009486">
    <property type="term" value="F:cytochrome bo3 ubiquinol oxidase activity"/>
    <property type="evidence" value="ECO:0007669"/>
    <property type="project" value="UniProtKB-EC"/>
</dbReference>
<evidence type="ECO:0000256" key="15">
    <source>
        <dbReference type="ARBA" id="ARBA00022989"/>
    </source>
</evidence>
<dbReference type="CDD" id="cd01662">
    <property type="entry name" value="Ubiquinol_Oxidase_I"/>
    <property type="match status" value="1"/>
</dbReference>
<dbReference type="AlphaFoldDB" id="A0A455TAK9"/>
<organism evidence="30 31">
    <name type="scientific">Buchnera aphidicola</name>
    <name type="common">Nipponaphis monzeni</name>
    <dbReference type="NCBI Taxonomy" id="2495405"/>
    <lineage>
        <taxon>Bacteria</taxon>
        <taxon>Pseudomonadati</taxon>
        <taxon>Pseudomonadota</taxon>
        <taxon>Gammaproteobacteria</taxon>
        <taxon>Enterobacterales</taxon>
        <taxon>Erwiniaceae</taxon>
        <taxon>Buchnera</taxon>
    </lineage>
</organism>